<dbReference type="SUPFAM" id="SSF51735">
    <property type="entry name" value="NAD(P)-binding Rossmann-fold domains"/>
    <property type="match status" value="1"/>
</dbReference>
<evidence type="ECO:0000256" key="1">
    <source>
        <dbReference type="ARBA" id="ARBA00006484"/>
    </source>
</evidence>
<dbReference type="PRINTS" id="PR00081">
    <property type="entry name" value="GDHRDH"/>
</dbReference>
<sequence length="311" mass="33863">MWPFTINSTFTPATGIKSLEGKVILVTGGNNGIGKETILQLAKHHPQKIFMASRTESKARDAIASIKSQNLQDVDIEYLPLDLSSLPSVKSAADQVMRNSERLDILVLNAGIMAVPPGKTASGQDIQLGTNHVGHFLLTKLLLPTLEKTASQHSSDVRVVSVSSEAHNMAPNLATMLSTEKLTATSPWVRYGASKAANIMFAAELARRHPQFTCVSLHPGMIKTDLYVPNTESNFLVRYGAMIFGPLIFQDIAHGAFNQLWASAGTDKAEIANGGYYTPVGKLRNNKWASDVEAGRKLWEWTEKELATAGY</sequence>
<dbReference type="PANTHER" id="PTHR24320:SF282">
    <property type="entry name" value="WW DOMAIN-CONTAINING OXIDOREDUCTASE"/>
    <property type="match status" value="1"/>
</dbReference>
<name>A0A072PRH7_9EURO</name>
<organism evidence="4 5">
    <name type="scientific">Exophiala aquamarina CBS 119918</name>
    <dbReference type="NCBI Taxonomy" id="1182545"/>
    <lineage>
        <taxon>Eukaryota</taxon>
        <taxon>Fungi</taxon>
        <taxon>Dikarya</taxon>
        <taxon>Ascomycota</taxon>
        <taxon>Pezizomycotina</taxon>
        <taxon>Eurotiomycetes</taxon>
        <taxon>Chaetothyriomycetidae</taxon>
        <taxon>Chaetothyriales</taxon>
        <taxon>Herpotrichiellaceae</taxon>
        <taxon>Exophiala</taxon>
    </lineage>
</organism>
<keyword evidence="5" id="KW-1185">Reference proteome</keyword>
<accession>A0A072PRH7</accession>
<dbReference type="VEuPathDB" id="FungiDB:A1O9_03505"/>
<dbReference type="AlphaFoldDB" id="A0A072PRH7"/>
<dbReference type="GO" id="GO:0016491">
    <property type="term" value="F:oxidoreductase activity"/>
    <property type="evidence" value="ECO:0007669"/>
    <property type="project" value="UniProtKB-KW"/>
</dbReference>
<dbReference type="Proteomes" id="UP000027920">
    <property type="component" value="Unassembled WGS sequence"/>
</dbReference>
<comment type="caution">
    <text evidence="4">The sequence shown here is derived from an EMBL/GenBank/DDBJ whole genome shotgun (WGS) entry which is preliminary data.</text>
</comment>
<dbReference type="OrthoDB" id="191139at2759"/>
<dbReference type="Pfam" id="PF00106">
    <property type="entry name" value="adh_short"/>
    <property type="match status" value="1"/>
</dbReference>
<evidence type="ECO:0000313" key="5">
    <source>
        <dbReference type="Proteomes" id="UP000027920"/>
    </source>
</evidence>
<comment type="similarity">
    <text evidence="1">Belongs to the short-chain dehydrogenases/reductases (SDR) family.</text>
</comment>
<reference evidence="4 5" key="1">
    <citation type="submission" date="2013-03" db="EMBL/GenBank/DDBJ databases">
        <title>The Genome Sequence of Exophiala aquamarina CBS 119918.</title>
        <authorList>
            <consortium name="The Broad Institute Genomics Platform"/>
            <person name="Cuomo C."/>
            <person name="de Hoog S."/>
            <person name="Gorbushina A."/>
            <person name="Walker B."/>
            <person name="Young S.K."/>
            <person name="Zeng Q."/>
            <person name="Gargeya S."/>
            <person name="Fitzgerald M."/>
            <person name="Haas B."/>
            <person name="Abouelleil A."/>
            <person name="Allen A.W."/>
            <person name="Alvarado L."/>
            <person name="Arachchi H.M."/>
            <person name="Berlin A.M."/>
            <person name="Chapman S.B."/>
            <person name="Gainer-Dewar J."/>
            <person name="Goldberg J."/>
            <person name="Griggs A."/>
            <person name="Gujja S."/>
            <person name="Hansen M."/>
            <person name="Howarth C."/>
            <person name="Imamovic A."/>
            <person name="Ireland A."/>
            <person name="Larimer J."/>
            <person name="McCowan C."/>
            <person name="Murphy C."/>
            <person name="Pearson M."/>
            <person name="Poon T.W."/>
            <person name="Priest M."/>
            <person name="Roberts A."/>
            <person name="Saif S."/>
            <person name="Shea T."/>
            <person name="Sisk P."/>
            <person name="Sykes S."/>
            <person name="Wortman J."/>
            <person name="Nusbaum C."/>
            <person name="Birren B."/>
        </authorList>
    </citation>
    <scope>NUCLEOTIDE SEQUENCE [LARGE SCALE GENOMIC DNA]</scope>
    <source>
        <strain evidence="4 5">CBS 119918</strain>
    </source>
</reference>
<dbReference type="RefSeq" id="XP_013264523.1">
    <property type="nucleotide sequence ID" value="XM_013409069.1"/>
</dbReference>
<proteinExistence type="inferred from homology"/>
<gene>
    <name evidence="4" type="ORF">A1O9_03505</name>
</gene>
<evidence type="ECO:0008006" key="6">
    <source>
        <dbReference type="Google" id="ProtNLM"/>
    </source>
</evidence>
<keyword evidence="2" id="KW-0521">NADP</keyword>
<keyword evidence="3" id="KW-0560">Oxidoreductase</keyword>
<evidence type="ECO:0000256" key="2">
    <source>
        <dbReference type="ARBA" id="ARBA00022857"/>
    </source>
</evidence>
<dbReference type="EMBL" id="AMGV01000002">
    <property type="protein sequence ID" value="KEF61933.1"/>
    <property type="molecule type" value="Genomic_DNA"/>
</dbReference>
<dbReference type="STRING" id="1182545.A0A072PRH7"/>
<protein>
    <recommendedName>
        <fullName evidence="6">Oxidoreductase</fullName>
    </recommendedName>
</protein>
<dbReference type="Gene3D" id="3.40.50.720">
    <property type="entry name" value="NAD(P)-binding Rossmann-like Domain"/>
    <property type="match status" value="1"/>
</dbReference>
<dbReference type="PANTHER" id="PTHR24320">
    <property type="entry name" value="RETINOL DEHYDROGENASE"/>
    <property type="match status" value="1"/>
</dbReference>
<dbReference type="GeneID" id="25278439"/>
<evidence type="ECO:0000313" key="4">
    <source>
        <dbReference type="EMBL" id="KEF61933.1"/>
    </source>
</evidence>
<dbReference type="InterPro" id="IPR002347">
    <property type="entry name" value="SDR_fam"/>
</dbReference>
<dbReference type="HOGENOM" id="CLU_010194_44_6_1"/>
<dbReference type="InterPro" id="IPR036291">
    <property type="entry name" value="NAD(P)-bd_dom_sf"/>
</dbReference>
<evidence type="ECO:0000256" key="3">
    <source>
        <dbReference type="ARBA" id="ARBA00023002"/>
    </source>
</evidence>